<protein>
    <submittedName>
        <fullName evidence="1">Uncharacterized protein</fullName>
    </submittedName>
</protein>
<evidence type="ECO:0000313" key="2">
    <source>
        <dbReference type="Proteomes" id="UP000054032"/>
    </source>
</evidence>
<keyword evidence="2" id="KW-1185">Reference proteome</keyword>
<dbReference type="HOGENOM" id="CLU_630052_0_0_1"/>
<reference evidence="1 2" key="1">
    <citation type="journal article" date="2013" name="PLoS Genet.">
        <title>Comparative genome structure, secondary metabolite, and effector coding capacity across Cochliobolus pathogens.</title>
        <authorList>
            <person name="Condon B.J."/>
            <person name="Leng Y."/>
            <person name="Wu D."/>
            <person name="Bushley K.E."/>
            <person name="Ohm R.A."/>
            <person name="Otillar R."/>
            <person name="Martin J."/>
            <person name="Schackwitz W."/>
            <person name="Grimwood J."/>
            <person name="MohdZainudin N."/>
            <person name="Xue C."/>
            <person name="Wang R."/>
            <person name="Manning V.A."/>
            <person name="Dhillon B."/>
            <person name="Tu Z.J."/>
            <person name="Steffenson B.J."/>
            <person name="Salamov A."/>
            <person name="Sun H."/>
            <person name="Lowry S."/>
            <person name="LaButti K."/>
            <person name="Han J."/>
            <person name="Copeland A."/>
            <person name="Lindquist E."/>
            <person name="Barry K."/>
            <person name="Schmutz J."/>
            <person name="Baker S.E."/>
            <person name="Ciuffetti L.M."/>
            <person name="Grigoriev I.V."/>
            <person name="Zhong S."/>
            <person name="Turgeon B.G."/>
        </authorList>
    </citation>
    <scope>NUCLEOTIDE SEQUENCE [LARGE SCALE GENOMIC DNA]</scope>
    <source>
        <strain evidence="1 2">ATCC 44560</strain>
    </source>
</reference>
<proteinExistence type="predicted"/>
<dbReference type="Proteomes" id="UP000054032">
    <property type="component" value="Unassembled WGS sequence"/>
</dbReference>
<dbReference type="OrthoDB" id="10254945at2759"/>
<evidence type="ECO:0000313" key="1">
    <source>
        <dbReference type="EMBL" id="EUC50056.1"/>
    </source>
</evidence>
<dbReference type="eggNOG" id="ENOG502TDC1">
    <property type="taxonomic scope" value="Eukaryota"/>
</dbReference>
<gene>
    <name evidence="1" type="ORF">COCMIDRAFT_82856</name>
</gene>
<dbReference type="RefSeq" id="XP_007683449.1">
    <property type="nucleotide sequence ID" value="XM_007685259.1"/>
</dbReference>
<accession>W7A201</accession>
<dbReference type="AlphaFoldDB" id="W7A201"/>
<sequence length="432" mass="50194">MPSRGACLGNLNADQGADLEYLQRLQSPRITSGSIPYGWRLRLSKIISLPQTDLDNDIHPLFQSSRWPDLRPEDYTLLLPALRIASKFMSEPVILKWWKHTLFGEVKLDKTRRRYLASTPYETSNYANNELHVLLIKKLPHVLELMFENLDKNTSRTDGCAFGSNAAYIKFRHDLVMAPVYPFFDTPRILLHSQYWFSLKYLLSHGGSAHELKTVYLRMAITLCHELTHVVWHYRISRQVMPWALEIDSKEPLHQASDRLAEFGHSWEHYVFGGSIWTLDRPGFFTTFYKPHNLGAAASSFSNACVVVPHWWINMWSSTGMWSQFEDLYRGGEIRLPGMWESGYSLCQGKTDEGWTLHKRGVAQLGGCRTPEASVFYLWHVVRPILQVMLADMQSMGGSRVMRRLHTEFYELLRETQYVDESSPETFRLRRR</sequence>
<dbReference type="EMBL" id="KI963926">
    <property type="protein sequence ID" value="EUC50056.1"/>
    <property type="molecule type" value="Genomic_DNA"/>
</dbReference>
<dbReference type="KEGG" id="bor:COCMIDRAFT_82856"/>
<organism evidence="1 2">
    <name type="scientific">Bipolaris oryzae ATCC 44560</name>
    <dbReference type="NCBI Taxonomy" id="930090"/>
    <lineage>
        <taxon>Eukaryota</taxon>
        <taxon>Fungi</taxon>
        <taxon>Dikarya</taxon>
        <taxon>Ascomycota</taxon>
        <taxon>Pezizomycotina</taxon>
        <taxon>Dothideomycetes</taxon>
        <taxon>Pleosporomycetidae</taxon>
        <taxon>Pleosporales</taxon>
        <taxon>Pleosporineae</taxon>
        <taxon>Pleosporaceae</taxon>
        <taxon>Bipolaris</taxon>
    </lineage>
</organism>
<name>W7A201_COCMI</name>
<dbReference type="GeneID" id="19126144"/>
<dbReference type="STRING" id="930090.W7A201"/>